<dbReference type="InterPro" id="IPR009057">
    <property type="entry name" value="Homeodomain-like_sf"/>
</dbReference>
<reference evidence="5 6" key="1">
    <citation type="journal article" date="2013" name="Antonie Van Leeuwenhoek">
        <title>Actinoplanes hulinensis sp. nov., a novel actinomycete isolated from soybean root (Glycine max (L.) Merr).</title>
        <authorList>
            <person name="Shen Y."/>
            <person name="Liu C."/>
            <person name="Wang X."/>
            <person name="Zhao J."/>
            <person name="Jia F."/>
            <person name="Zhang Y."/>
            <person name="Wang L."/>
            <person name="Yang D."/>
            <person name="Xiang W."/>
        </authorList>
    </citation>
    <scope>NUCLEOTIDE SEQUENCE [LARGE SCALE GENOMIC DNA]</scope>
    <source>
        <strain evidence="5 6">NEAU-M9</strain>
    </source>
</reference>
<gene>
    <name evidence="5" type="ORF">KZ829_06440</name>
</gene>
<dbReference type="PANTHER" id="PTHR43130:SF3">
    <property type="entry name" value="HTH-TYPE TRANSCRIPTIONAL REGULATOR RV1931C"/>
    <property type="match status" value="1"/>
</dbReference>
<sequence length="373" mass="40051">MTAPSVAVVVVDHTDMHPWDMYEVAIASAVFGVAQPDLADPWYDLRLCPGSDQTSEPRNGVSLTSSHRLSEILEADLAIVTAVPEACVTGAQDFDDKLLDTLRRAAAAGVRLMSLCTGAFALAEAGLLNGRRATAHWAHTAILADRFPQVTVDDAVLYVDDGPVLTSAGMTAGLDLCLHVVRTDFGAHVANQLARRLVVPAHRPGGQAQFIDRAVPARDHDGIGGVLQWATAHLDRPHTVEGLARRARLSPRTFFRRVQAATGTTPLQWLLHQRLAHAQVLLETTGLPIDAISERCGLGSAANLRRHFSIHVGVPPQQYRRAFAPLLSNPEHATGQHSTMARTSPATAPPSDHRKRGSAPFTVVSAAERGTVE</sequence>
<dbReference type="InterPro" id="IPR029062">
    <property type="entry name" value="Class_I_gatase-like"/>
</dbReference>
<feature type="domain" description="HTH araC/xylS-type" evidence="4">
    <location>
        <begin position="224"/>
        <end position="322"/>
    </location>
</feature>
<feature type="compositionally biased region" description="Polar residues" evidence="3">
    <location>
        <begin position="335"/>
        <end position="346"/>
    </location>
</feature>
<evidence type="ECO:0000256" key="1">
    <source>
        <dbReference type="ARBA" id="ARBA00023015"/>
    </source>
</evidence>
<dbReference type="Gene3D" id="3.40.50.880">
    <property type="match status" value="1"/>
</dbReference>
<dbReference type="PROSITE" id="PS01124">
    <property type="entry name" value="HTH_ARAC_FAMILY_2"/>
    <property type="match status" value="1"/>
</dbReference>
<evidence type="ECO:0000256" key="2">
    <source>
        <dbReference type="ARBA" id="ARBA00023163"/>
    </source>
</evidence>
<dbReference type="SUPFAM" id="SSF52317">
    <property type="entry name" value="Class I glutamine amidotransferase-like"/>
    <property type="match status" value="1"/>
</dbReference>
<dbReference type="SUPFAM" id="SSF46689">
    <property type="entry name" value="Homeodomain-like"/>
    <property type="match status" value="2"/>
</dbReference>
<evidence type="ECO:0000259" key="4">
    <source>
        <dbReference type="PROSITE" id="PS01124"/>
    </source>
</evidence>
<protein>
    <submittedName>
        <fullName evidence="5">Helix-turn-helix domain-containing protein</fullName>
    </submittedName>
</protein>
<dbReference type="InterPro" id="IPR002818">
    <property type="entry name" value="DJ-1/PfpI"/>
</dbReference>
<dbReference type="RefSeq" id="WP_220142922.1">
    <property type="nucleotide sequence ID" value="NZ_JAHXZI010000003.1"/>
</dbReference>
<evidence type="ECO:0000313" key="5">
    <source>
        <dbReference type="EMBL" id="MBW6433381.1"/>
    </source>
</evidence>
<evidence type="ECO:0000313" key="6">
    <source>
        <dbReference type="Proteomes" id="UP001519863"/>
    </source>
</evidence>
<dbReference type="Gene3D" id="1.10.10.60">
    <property type="entry name" value="Homeodomain-like"/>
    <property type="match status" value="1"/>
</dbReference>
<keyword evidence="2" id="KW-0804">Transcription</keyword>
<dbReference type="CDD" id="cd03137">
    <property type="entry name" value="GATase1_AraC_1"/>
    <property type="match status" value="1"/>
</dbReference>
<dbReference type="PANTHER" id="PTHR43130">
    <property type="entry name" value="ARAC-FAMILY TRANSCRIPTIONAL REGULATOR"/>
    <property type="match status" value="1"/>
</dbReference>
<dbReference type="InterPro" id="IPR052158">
    <property type="entry name" value="INH-QAR"/>
</dbReference>
<dbReference type="Proteomes" id="UP001519863">
    <property type="component" value="Unassembled WGS sequence"/>
</dbReference>
<dbReference type="SMART" id="SM00342">
    <property type="entry name" value="HTH_ARAC"/>
    <property type="match status" value="1"/>
</dbReference>
<evidence type="ECO:0000256" key="3">
    <source>
        <dbReference type="SAM" id="MobiDB-lite"/>
    </source>
</evidence>
<dbReference type="Pfam" id="PF12833">
    <property type="entry name" value="HTH_18"/>
    <property type="match status" value="1"/>
</dbReference>
<feature type="region of interest" description="Disordered" evidence="3">
    <location>
        <begin position="329"/>
        <end position="373"/>
    </location>
</feature>
<organism evidence="5 6">
    <name type="scientific">Actinoplanes hulinensis</name>
    <dbReference type="NCBI Taxonomy" id="1144547"/>
    <lineage>
        <taxon>Bacteria</taxon>
        <taxon>Bacillati</taxon>
        <taxon>Actinomycetota</taxon>
        <taxon>Actinomycetes</taxon>
        <taxon>Micromonosporales</taxon>
        <taxon>Micromonosporaceae</taxon>
        <taxon>Actinoplanes</taxon>
    </lineage>
</organism>
<keyword evidence="1" id="KW-0805">Transcription regulation</keyword>
<dbReference type="EMBL" id="JAHXZI010000003">
    <property type="protein sequence ID" value="MBW6433381.1"/>
    <property type="molecule type" value="Genomic_DNA"/>
</dbReference>
<name>A0ABS7AX79_9ACTN</name>
<comment type="caution">
    <text evidence="5">The sequence shown here is derived from an EMBL/GenBank/DDBJ whole genome shotgun (WGS) entry which is preliminary data.</text>
</comment>
<dbReference type="Pfam" id="PF01965">
    <property type="entry name" value="DJ-1_PfpI"/>
    <property type="match status" value="1"/>
</dbReference>
<dbReference type="InterPro" id="IPR018060">
    <property type="entry name" value="HTH_AraC"/>
</dbReference>
<accession>A0ABS7AX79</accession>
<keyword evidence="6" id="KW-1185">Reference proteome</keyword>
<proteinExistence type="predicted"/>